<evidence type="ECO:0000256" key="1">
    <source>
        <dbReference type="SAM" id="Phobius"/>
    </source>
</evidence>
<reference evidence="2 3" key="1">
    <citation type="journal article" date="2016" name="Nat. Commun.">
        <title>Thousands of microbial genomes shed light on interconnected biogeochemical processes in an aquifer system.</title>
        <authorList>
            <person name="Anantharaman K."/>
            <person name="Brown C.T."/>
            <person name="Hug L.A."/>
            <person name="Sharon I."/>
            <person name="Castelle C.J."/>
            <person name="Probst A.J."/>
            <person name="Thomas B.C."/>
            <person name="Singh A."/>
            <person name="Wilkins M.J."/>
            <person name="Karaoz U."/>
            <person name="Brodie E.L."/>
            <person name="Williams K.H."/>
            <person name="Hubbard S.S."/>
            <person name="Banfield J.F."/>
        </authorList>
    </citation>
    <scope>NUCLEOTIDE SEQUENCE [LARGE SCALE GENOMIC DNA]</scope>
</reference>
<organism evidence="2 3">
    <name type="scientific">candidate division WWE3 bacterium RIFCSPHIGHO2_01_FULL_48_15</name>
    <dbReference type="NCBI Taxonomy" id="1802619"/>
    <lineage>
        <taxon>Bacteria</taxon>
        <taxon>Katanobacteria</taxon>
    </lineage>
</organism>
<sequence length="483" mass="50888">MNRLKAFTVIEIILAMGLFTIVVGAAVGVVIQAFSTNRLSEEESYANGRASEGIEAARAIATQDFFNLVNGSYGLTTQDGRWEFSGSSETLGKFTRRIIISNVFRDAQGNIVSTEGSLDLFTKRVESLVNWDFSPGRSNSVSLKTYFTFWEAPICEWEDASSLNQVGGLNLPGPAGGTDIAVDDNVGYATGIKNSQGQEFFVLSLADPVNPQVAASVEINFDVNAVWVSDSFAYLATSKPDQELMVFNVSDPNSPVLVGGNGAAGADALDVTAENSYAYLGLRNNSGPEFYIYNVAIPSNPTLLGTFEVGKDVSAISVKNDRAYLAVTSTGQTDAKSLLVLDVSDPAASFELGSYQTELAGAKGLSVFYAGGIVHLTTAANAGSVPEYYLLDASDPTNINLLGSLDAQHAINSVETGTGFALLATDTNAKAVMIVDIAPPTTPTEIFSLPLGGSGIGTAINGCYAYVSSTDNNQEIKVVAPPQ</sequence>
<keyword evidence="1" id="KW-0472">Membrane</keyword>
<evidence type="ECO:0008006" key="4">
    <source>
        <dbReference type="Google" id="ProtNLM"/>
    </source>
</evidence>
<dbReference type="InterPro" id="IPR015943">
    <property type="entry name" value="WD40/YVTN_repeat-like_dom_sf"/>
</dbReference>
<proteinExistence type="predicted"/>
<comment type="caution">
    <text evidence="2">The sequence shown here is derived from an EMBL/GenBank/DDBJ whole genome shotgun (WGS) entry which is preliminary data.</text>
</comment>
<dbReference type="InterPro" id="IPR011048">
    <property type="entry name" value="Haem_d1_sf"/>
</dbReference>
<gene>
    <name evidence="2" type="ORF">A2797_02020</name>
</gene>
<dbReference type="InterPro" id="IPR013211">
    <property type="entry name" value="LVIVD"/>
</dbReference>
<dbReference type="Pfam" id="PF08309">
    <property type="entry name" value="LVIVD"/>
    <property type="match status" value="3"/>
</dbReference>
<dbReference type="Gene3D" id="2.130.10.10">
    <property type="entry name" value="YVTN repeat-like/Quinoprotein amine dehydrogenase"/>
    <property type="match status" value="1"/>
</dbReference>
<name>A0A1F4VFX5_UNCKA</name>
<dbReference type="Proteomes" id="UP000179005">
    <property type="component" value="Unassembled WGS sequence"/>
</dbReference>
<feature type="transmembrane region" description="Helical" evidence="1">
    <location>
        <begin position="12"/>
        <end position="34"/>
    </location>
</feature>
<evidence type="ECO:0000313" key="3">
    <source>
        <dbReference type="Proteomes" id="UP000179005"/>
    </source>
</evidence>
<accession>A0A1F4VFX5</accession>
<dbReference type="STRING" id="1802619.A2797_02020"/>
<dbReference type="AlphaFoldDB" id="A0A1F4VFX5"/>
<keyword evidence="1" id="KW-1133">Transmembrane helix</keyword>
<evidence type="ECO:0000313" key="2">
    <source>
        <dbReference type="EMBL" id="OGC56117.1"/>
    </source>
</evidence>
<dbReference type="SUPFAM" id="SSF51004">
    <property type="entry name" value="C-terminal (heme d1) domain of cytochrome cd1-nitrite reductase"/>
    <property type="match status" value="1"/>
</dbReference>
<protein>
    <recommendedName>
        <fullName evidence="4">LVIVD repeat protein</fullName>
    </recommendedName>
</protein>
<dbReference type="EMBL" id="MEVC01000003">
    <property type="protein sequence ID" value="OGC56117.1"/>
    <property type="molecule type" value="Genomic_DNA"/>
</dbReference>
<keyword evidence="1" id="KW-0812">Transmembrane</keyword>